<dbReference type="PANTHER" id="PTHR43420:SF44">
    <property type="entry name" value="ACETYLTRANSFERASE YPEA"/>
    <property type="match status" value="1"/>
</dbReference>
<proteinExistence type="inferred from homology"/>
<dbReference type="InterPro" id="IPR000182">
    <property type="entry name" value="GNAT_dom"/>
</dbReference>
<dbReference type="InterPro" id="IPR006464">
    <property type="entry name" value="AcTrfase_RimI/Ard1"/>
</dbReference>
<keyword evidence="2" id="KW-0963">Cytoplasm</keyword>
<dbReference type="GO" id="GO:0008999">
    <property type="term" value="F:protein-N-terminal-alanine acetyltransferase activity"/>
    <property type="evidence" value="ECO:0007669"/>
    <property type="project" value="UniProtKB-EC"/>
</dbReference>
<keyword evidence="7" id="KW-1185">Reference proteome</keyword>
<dbReference type="Pfam" id="PF00583">
    <property type="entry name" value="Acetyltransf_1"/>
    <property type="match status" value="1"/>
</dbReference>
<dbReference type="Proteomes" id="UP000662904">
    <property type="component" value="Chromosome"/>
</dbReference>
<dbReference type="CDD" id="cd04301">
    <property type="entry name" value="NAT_SF"/>
    <property type="match status" value="1"/>
</dbReference>
<dbReference type="EC" id="2.3.1.267" evidence="6"/>
<evidence type="ECO:0000256" key="1">
    <source>
        <dbReference type="ARBA" id="ARBA00005395"/>
    </source>
</evidence>
<dbReference type="InterPro" id="IPR050680">
    <property type="entry name" value="YpeA/RimI_acetyltransf"/>
</dbReference>
<evidence type="ECO:0000256" key="4">
    <source>
        <dbReference type="ARBA" id="ARBA00023315"/>
    </source>
</evidence>
<evidence type="ECO:0000256" key="2">
    <source>
        <dbReference type="ARBA" id="ARBA00022490"/>
    </source>
</evidence>
<gene>
    <name evidence="6" type="primary">rimI</name>
    <name evidence="6" type="ORF">H0A61_01650</name>
</gene>
<sequence length="158" mass="18341">MPVIGEIEIEKMKLKDLPRVIEIELTSFSTPWSHYAFLSELRDNHFAHYVVAKLKMQDKEEPEIVGYAGMWIVMNEAHITNIAVAPDYRGMGIGKLLMENMMKLAKENGADKMTLEVRKSNYIARHLYERLGFKARGIRKGYYSDNNEDAVIMWKDEL</sequence>
<dbReference type="NCBIfam" id="TIGR01575">
    <property type="entry name" value="rimI"/>
    <property type="match status" value="1"/>
</dbReference>
<keyword evidence="3 6" id="KW-0808">Transferase</keyword>
<evidence type="ECO:0000256" key="3">
    <source>
        <dbReference type="ARBA" id="ARBA00022679"/>
    </source>
</evidence>
<protein>
    <submittedName>
        <fullName evidence="6">Ribosomal-protein-alanine acetyltransferase</fullName>
        <ecNumber evidence="6">2.3.1.267</ecNumber>
    </submittedName>
</protein>
<dbReference type="SUPFAM" id="SSF55729">
    <property type="entry name" value="Acyl-CoA N-acyltransferases (Nat)"/>
    <property type="match status" value="1"/>
</dbReference>
<organism evidence="6 7">
    <name type="scientific">Koleobacter methoxysyntrophicus</name>
    <dbReference type="NCBI Taxonomy" id="2751313"/>
    <lineage>
        <taxon>Bacteria</taxon>
        <taxon>Bacillati</taxon>
        <taxon>Bacillota</taxon>
        <taxon>Clostridia</taxon>
        <taxon>Koleobacterales</taxon>
        <taxon>Koleobacteraceae</taxon>
        <taxon>Koleobacter</taxon>
    </lineage>
</organism>
<comment type="similarity">
    <text evidence="1">Belongs to the acetyltransferase family. RimI subfamily.</text>
</comment>
<evidence type="ECO:0000313" key="7">
    <source>
        <dbReference type="Proteomes" id="UP000662904"/>
    </source>
</evidence>
<dbReference type="InterPro" id="IPR016181">
    <property type="entry name" value="Acyl_CoA_acyltransferase"/>
</dbReference>
<name>A0A8A0RP48_9FIRM</name>
<evidence type="ECO:0000259" key="5">
    <source>
        <dbReference type="PROSITE" id="PS51186"/>
    </source>
</evidence>
<feature type="domain" description="N-acetyltransferase" evidence="5">
    <location>
        <begin position="7"/>
        <end position="158"/>
    </location>
</feature>
<dbReference type="EMBL" id="CP059066">
    <property type="protein sequence ID" value="QSQ09289.1"/>
    <property type="molecule type" value="Genomic_DNA"/>
</dbReference>
<dbReference type="RefSeq" id="WP_206706649.1">
    <property type="nucleotide sequence ID" value="NZ_CP059066.1"/>
</dbReference>
<accession>A0A8A0RP48</accession>
<dbReference type="KEGG" id="kme:H0A61_01650"/>
<reference evidence="6" key="1">
    <citation type="submission" date="2020-07" db="EMBL/GenBank/DDBJ databases">
        <title>Koleobacter methoxysyntrophicus gen. nov., sp. nov., a novel anaerobic bacterium isolated from deep subsurface oil field and proposal of Koleobacterales ord. nov. in the phylum Firmicutes.</title>
        <authorList>
            <person name="Sakamoto S."/>
            <person name="Tamaki H."/>
        </authorList>
    </citation>
    <scope>NUCLEOTIDE SEQUENCE</scope>
    <source>
        <strain evidence="6">NRmbB1</strain>
    </source>
</reference>
<dbReference type="PROSITE" id="PS51186">
    <property type="entry name" value="GNAT"/>
    <property type="match status" value="1"/>
</dbReference>
<evidence type="ECO:0000313" key="6">
    <source>
        <dbReference type="EMBL" id="QSQ09289.1"/>
    </source>
</evidence>
<dbReference type="Gene3D" id="3.40.630.30">
    <property type="match status" value="1"/>
</dbReference>
<dbReference type="AlphaFoldDB" id="A0A8A0RP48"/>
<dbReference type="PANTHER" id="PTHR43420">
    <property type="entry name" value="ACETYLTRANSFERASE"/>
    <property type="match status" value="1"/>
</dbReference>
<keyword evidence="4 6" id="KW-0012">Acyltransferase</keyword>